<protein>
    <recommendedName>
        <fullName evidence="4">TerC family integral membrane protein</fullName>
    </recommendedName>
</protein>
<sequence length="139" mass="16398">MESIATKNILETMIFYHYFLTLPLPLIYLINLLTLQMQKNYATINKRIWYSMPLIFLLLSISFFGGLCVWAMEHFYFKFSIILMLLVFCILTGSEIYRIKRLKEDRISETSMKKYISLCKKLYSVNFILIIGLILGALL</sequence>
<keyword evidence="1" id="KW-1133">Transmembrane helix</keyword>
<evidence type="ECO:0000313" key="3">
    <source>
        <dbReference type="Proteomes" id="UP000256695"/>
    </source>
</evidence>
<keyword evidence="1" id="KW-0472">Membrane</keyword>
<feature type="transmembrane region" description="Helical" evidence="1">
    <location>
        <begin position="15"/>
        <end position="36"/>
    </location>
</feature>
<gene>
    <name evidence="2" type="ORF">CQA57_00105</name>
</gene>
<evidence type="ECO:0008006" key="4">
    <source>
        <dbReference type="Google" id="ProtNLM"/>
    </source>
</evidence>
<evidence type="ECO:0000256" key="1">
    <source>
        <dbReference type="SAM" id="Phobius"/>
    </source>
</evidence>
<dbReference type="Proteomes" id="UP000256695">
    <property type="component" value="Unassembled WGS sequence"/>
</dbReference>
<feature type="transmembrane region" description="Helical" evidence="1">
    <location>
        <begin position="48"/>
        <end position="72"/>
    </location>
</feature>
<reference evidence="2 3" key="1">
    <citation type="submission" date="2018-04" db="EMBL/GenBank/DDBJ databases">
        <title>Novel Campyloabacter and Helicobacter Species and Strains.</title>
        <authorList>
            <person name="Mannion A.J."/>
            <person name="Shen Z."/>
            <person name="Fox J.G."/>
        </authorList>
    </citation>
    <scope>NUCLEOTIDE SEQUENCE [LARGE SCALE GENOMIC DNA]</scope>
    <source>
        <strain evidence="2 3">MIT 04-9362</strain>
    </source>
</reference>
<feature type="transmembrane region" description="Helical" evidence="1">
    <location>
        <begin position="78"/>
        <end position="97"/>
    </location>
</feature>
<organism evidence="2 3">
    <name type="scientific">Helicobacter anseris</name>
    <dbReference type="NCBI Taxonomy" id="375926"/>
    <lineage>
        <taxon>Bacteria</taxon>
        <taxon>Pseudomonadati</taxon>
        <taxon>Campylobacterota</taxon>
        <taxon>Epsilonproteobacteria</taxon>
        <taxon>Campylobacterales</taxon>
        <taxon>Helicobacteraceae</taxon>
        <taxon>Helicobacter</taxon>
    </lineage>
</organism>
<feature type="transmembrane region" description="Helical" evidence="1">
    <location>
        <begin position="118"/>
        <end position="138"/>
    </location>
</feature>
<dbReference type="EMBL" id="NXLX01000001">
    <property type="protein sequence ID" value="RDU74491.1"/>
    <property type="molecule type" value="Genomic_DNA"/>
</dbReference>
<dbReference type="RefSeq" id="WP_115578200.1">
    <property type="nucleotide sequence ID" value="NZ_NXLX01000001.1"/>
</dbReference>
<dbReference type="OrthoDB" id="5329781at2"/>
<keyword evidence="1" id="KW-0812">Transmembrane</keyword>
<name>A0A3D8JC56_9HELI</name>
<dbReference type="AlphaFoldDB" id="A0A3D8JC56"/>
<comment type="caution">
    <text evidence="2">The sequence shown here is derived from an EMBL/GenBank/DDBJ whole genome shotgun (WGS) entry which is preliminary data.</text>
</comment>
<keyword evidence="3" id="KW-1185">Reference proteome</keyword>
<accession>A0A3D8JC56</accession>
<proteinExistence type="predicted"/>
<evidence type="ECO:0000313" key="2">
    <source>
        <dbReference type="EMBL" id="RDU74491.1"/>
    </source>
</evidence>